<feature type="compositionally biased region" description="Basic and acidic residues" evidence="1">
    <location>
        <begin position="1"/>
        <end position="27"/>
    </location>
</feature>
<dbReference type="Proteomes" id="UP000826271">
    <property type="component" value="Unassembled WGS sequence"/>
</dbReference>
<reference evidence="2" key="1">
    <citation type="submission" date="2019-10" db="EMBL/GenBank/DDBJ databases">
        <authorList>
            <person name="Zhang R."/>
            <person name="Pan Y."/>
            <person name="Wang J."/>
            <person name="Ma R."/>
            <person name="Yu S."/>
        </authorList>
    </citation>
    <scope>NUCLEOTIDE SEQUENCE</scope>
    <source>
        <strain evidence="2">LA-IB0</strain>
        <tissue evidence="2">Leaf</tissue>
    </source>
</reference>
<proteinExistence type="predicted"/>
<dbReference type="AlphaFoldDB" id="A0AAV6X753"/>
<organism evidence="2 3">
    <name type="scientific">Buddleja alternifolia</name>
    <dbReference type="NCBI Taxonomy" id="168488"/>
    <lineage>
        <taxon>Eukaryota</taxon>
        <taxon>Viridiplantae</taxon>
        <taxon>Streptophyta</taxon>
        <taxon>Embryophyta</taxon>
        <taxon>Tracheophyta</taxon>
        <taxon>Spermatophyta</taxon>
        <taxon>Magnoliopsida</taxon>
        <taxon>eudicotyledons</taxon>
        <taxon>Gunneridae</taxon>
        <taxon>Pentapetalae</taxon>
        <taxon>asterids</taxon>
        <taxon>lamiids</taxon>
        <taxon>Lamiales</taxon>
        <taxon>Scrophulariaceae</taxon>
        <taxon>Buddlejeae</taxon>
        <taxon>Buddleja</taxon>
    </lineage>
</organism>
<protein>
    <submittedName>
        <fullName evidence="2">Uncharacterized protein</fullName>
    </submittedName>
</protein>
<gene>
    <name evidence="2" type="ORF">BUALT_Bualt10G0051800</name>
</gene>
<evidence type="ECO:0000313" key="2">
    <source>
        <dbReference type="EMBL" id="KAG8374978.1"/>
    </source>
</evidence>
<evidence type="ECO:0000313" key="3">
    <source>
        <dbReference type="Proteomes" id="UP000826271"/>
    </source>
</evidence>
<keyword evidence="3" id="KW-1185">Reference proteome</keyword>
<dbReference type="EMBL" id="WHWC01000010">
    <property type="protein sequence ID" value="KAG8374978.1"/>
    <property type="molecule type" value="Genomic_DNA"/>
</dbReference>
<feature type="compositionally biased region" description="Basic and acidic residues" evidence="1">
    <location>
        <begin position="138"/>
        <end position="148"/>
    </location>
</feature>
<accession>A0AAV6X753</accession>
<feature type="region of interest" description="Disordered" evidence="1">
    <location>
        <begin position="1"/>
        <end position="40"/>
    </location>
</feature>
<evidence type="ECO:0000256" key="1">
    <source>
        <dbReference type="SAM" id="MobiDB-lite"/>
    </source>
</evidence>
<comment type="caution">
    <text evidence="2">The sequence shown here is derived from an EMBL/GenBank/DDBJ whole genome shotgun (WGS) entry which is preliminary data.</text>
</comment>
<feature type="region of interest" description="Disordered" evidence="1">
    <location>
        <begin position="138"/>
        <end position="187"/>
    </location>
</feature>
<feature type="compositionally biased region" description="Basic residues" evidence="1">
    <location>
        <begin position="149"/>
        <end position="161"/>
    </location>
</feature>
<sequence length="383" mass="43687">MNHDEKFQQRWEFRRRENGDSSSDDSRSNSSGNPTDKKHMLCTDIILPENDDAFDAPICQRDDKLEEKKIKSTKKKNVVKKKPKKCLVMENKRKRSVDSKGMVILKDLKMFSDSLIDELKVARETMFAHMREEMRKLADSRSNLEKGKKNVRCSKKNKTRPRKETEANVKSRNCPGGSTDWNVKSNVSESDASKFSKAVTTNELHKGDRSKPPTKTRVILGDVAEQVVSSSYLTLPTVVPKPQFQNHRNSTPHILNSGSEMEILKLVDAKKTYDQFQQFQPQEQQFGSFSHMNYKNVGQKPGVGFSVPLHQALDSSSNMSTLTYTENSFLSNSKVGPRTNSTSVRFPNSLSSNMPYKSDEEFVSQLARTQRWPVLPTNLRNEQ</sequence>
<name>A0AAV6X753_9LAMI</name>